<feature type="region of interest" description="Disordered" evidence="1">
    <location>
        <begin position="1"/>
        <end position="87"/>
    </location>
</feature>
<accession>A0A392N949</accession>
<feature type="compositionally biased region" description="Basic and acidic residues" evidence="1">
    <location>
        <begin position="57"/>
        <end position="71"/>
    </location>
</feature>
<reference evidence="2 3" key="1">
    <citation type="journal article" date="2018" name="Front. Plant Sci.">
        <title>Red Clover (Trifolium pratense) and Zigzag Clover (T. medium) - A Picture of Genomic Similarities and Differences.</title>
        <authorList>
            <person name="Dluhosova J."/>
            <person name="Istvanek J."/>
            <person name="Nedelnik J."/>
            <person name="Repkova J."/>
        </authorList>
    </citation>
    <scope>NUCLEOTIDE SEQUENCE [LARGE SCALE GENOMIC DNA]</scope>
    <source>
        <strain evidence="3">cv. 10/8</strain>
        <tissue evidence="2">Leaf</tissue>
    </source>
</reference>
<sequence length="135" mass="15000">AEGINPLVDPNNLPARPPNSLKRKKKDINPKLALTITNNPENPNLRINSTTKRRKYTIHDLEETSEEKDSSNNETKVPSNSGKSPSLFDNIAGSKNLVKPFITSEKLKLGLVESSNMTTHYEEDMTITAIITKLS</sequence>
<evidence type="ECO:0000313" key="3">
    <source>
        <dbReference type="Proteomes" id="UP000265520"/>
    </source>
</evidence>
<proteinExistence type="predicted"/>
<comment type="caution">
    <text evidence="2">The sequence shown here is derived from an EMBL/GenBank/DDBJ whole genome shotgun (WGS) entry which is preliminary data.</text>
</comment>
<dbReference type="AlphaFoldDB" id="A0A392N949"/>
<keyword evidence="3" id="KW-1185">Reference proteome</keyword>
<evidence type="ECO:0000313" key="2">
    <source>
        <dbReference type="EMBL" id="MCH95655.1"/>
    </source>
</evidence>
<dbReference type="EMBL" id="LXQA010030363">
    <property type="protein sequence ID" value="MCH95655.1"/>
    <property type="molecule type" value="Genomic_DNA"/>
</dbReference>
<feature type="non-terminal residue" evidence="2">
    <location>
        <position position="1"/>
    </location>
</feature>
<protein>
    <submittedName>
        <fullName evidence="2">Uncharacterized protein</fullName>
    </submittedName>
</protein>
<dbReference type="Proteomes" id="UP000265520">
    <property type="component" value="Unassembled WGS sequence"/>
</dbReference>
<organism evidence="2 3">
    <name type="scientific">Trifolium medium</name>
    <dbReference type="NCBI Taxonomy" id="97028"/>
    <lineage>
        <taxon>Eukaryota</taxon>
        <taxon>Viridiplantae</taxon>
        <taxon>Streptophyta</taxon>
        <taxon>Embryophyta</taxon>
        <taxon>Tracheophyta</taxon>
        <taxon>Spermatophyta</taxon>
        <taxon>Magnoliopsida</taxon>
        <taxon>eudicotyledons</taxon>
        <taxon>Gunneridae</taxon>
        <taxon>Pentapetalae</taxon>
        <taxon>rosids</taxon>
        <taxon>fabids</taxon>
        <taxon>Fabales</taxon>
        <taxon>Fabaceae</taxon>
        <taxon>Papilionoideae</taxon>
        <taxon>50 kb inversion clade</taxon>
        <taxon>NPAAA clade</taxon>
        <taxon>Hologalegina</taxon>
        <taxon>IRL clade</taxon>
        <taxon>Trifolieae</taxon>
        <taxon>Trifolium</taxon>
    </lineage>
</organism>
<evidence type="ECO:0000256" key="1">
    <source>
        <dbReference type="SAM" id="MobiDB-lite"/>
    </source>
</evidence>
<feature type="compositionally biased region" description="Polar residues" evidence="1">
    <location>
        <begin position="72"/>
        <end position="84"/>
    </location>
</feature>
<name>A0A392N949_9FABA</name>
<feature type="compositionally biased region" description="Polar residues" evidence="1">
    <location>
        <begin position="35"/>
        <end position="50"/>
    </location>
</feature>